<feature type="domain" description="RNA polymerase sigma factor 70 region 4 type 2" evidence="6">
    <location>
        <begin position="124"/>
        <end position="169"/>
    </location>
</feature>
<evidence type="ECO:0000313" key="7">
    <source>
        <dbReference type="EMBL" id="SHM03829.1"/>
    </source>
</evidence>
<dbReference type="Gene3D" id="1.10.1740.10">
    <property type="match status" value="1"/>
</dbReference>
<name>A0A1M7FJG4_9BACT</name>
<keyword evidence="4" id="KW-0804">Transcription</keyword>
<dbReference type="InterPro" id="IPR013324">
    <property type="entry name" value="RNA_pol_sigma_r3/r4-like"/>
</dbReference>
<dbReference type="RefSeq" id="WP_073083114.1">
    <property type="nucleotide sequence ID" value="NZ_FRBL01000006.1"/>
</dbReference>
<dbReference type="OrthoDB" id="799938at2"/>
<comment type="similarity">
    <text evidence="1">Belongs to the sigma-70 factor family. ECF subfamily.</text>
</comment>
<keyword evidence="2" id="KW-0805">Transcription regulation</keyword>
<dbReference type="Proteomes" id="UP000184420">
    <property type="component" value="Unassembled WGS sequence"/>
</dbReference>
<gene>
    <name evidence="7" type="ORF">SAMN05444266_106155</name>
</gene>
<organism evidence="7 8">
    <name type="scientific">Chitinophaga jiangningensis</name>
    <dbReference type="NCBI Taxonomy" id="1419482"/>
    <lineage>
        <taxon>Bacteria</taxon>
        <taxon>Pseudomonadati</taxon>
        <taxon>Bacteroidota</taxon>
        <taxon>Chitinophagia</taxon>
        <taxon>Chitinophagales</taxon>
        <taxon>Chitinophagaceae</taxon>
        <taxon>Chitinophaga</taxon>
    </lineage>
</organism>
<sequence length="198" mass="22391">MRDENLSISELLVRTADGDETAFAQIHQHYWNEVYALALAFLKSPALAEDIIQEVFIKLWLKRTQLTEIQEFTPYLMVMVRNEIISHLRKAATRQKQLEQYSNGSLSLQELPAASITETTAVINSALASLPPKQQQIFAMSREQGLSHEAIAAQTGLSKKTVANTITIALNAIRTYLHRNGYLYWTGIPLLIKAFQNF</sequence>
<dbReference type="InterPro" id="IPR039425">
    <property type="entry name" value="RNA_pol_sigma-70-like"/>
</dbReference>
<dbReference type="PANTHER" id="PTHR43133">
    <property type="entry name" value="RNA POLYMERASE ECF-TYPE SIGMA FACTO"/>
    <property type="match status" value="1"/>
</dbReference>
<protein>
    <submittedName>
        <fullName evidence="7">RNA polymerase sigma-70 factor, ECF subfamily</fullName>
    </submittedName>
</protein>
<dbReference type="InterPro" id="IPR036388">
    <property type="entry name" value="WH-like_DNA-bd_sf"/>
</dbReference>
<dbReference type="InterPro" id="IPR013325">
    <property type="entry name" value="RNA_pol_sigma_r2"/>
</dbReference>
<dbReference type="InterPro" id="IPR013249">
    <property type="entry name" value="RNA_pol_sigma70_r4_t2"/>
</dbReference>
<accession>A0A1M7FJG4</accession>
<dbReference type="EMBL" id="FRBL01000006">
    <property type="protein sequence ID" value="SHM03829.1"/>
    <property type="molecule type" value="Genomic_DNA"/>
</dbReference>
<keyword evidence="8" id="KW-1185">Reference proteome</keyword>
<proteinExistence type="inferred from homology"/>
<reference evidence="7 8" key="1">
    <citation type="submission" date="2016-11" db="EMBL/GenBank/DDBJ databases">
        <authorList>
            <person name="Jaros S."/>
            <person name="Januszkiewicz K."/>
            <person name="Wedrychowicz H."/>
        </authorList>
    </citation>
    <scope>NUCLEOTIDE SEQUENCE [LARGE SCALE GENOMIC DNA]</scope>
    <source>
        <strain evidence="7 8">DSM 27406</strain>
    </source>
</reference>
<dbReference type="NCBIfam" id="TIGR02937">
    <property type="entry name" value="sigma70-ECF"/>
    <property type="match status" value="1"/>
</dbReference>
<dbReference type="InterPro" id="IPR014327">
    <property type="entry name" value="RNA_pol_sigma70_bacteroid"/>
</dbReference>
<evidence type="ECO:0000256" key="3">
    <source>
        <dbReference type="ARBA" id="ARBA00023082"/>
    </source>
</evidence>
<dbReference type="GO" id="GO:0003677">
    <property type="term" value="F:DNA binding"/>
    <property type="evidence" value="ECO:0007669"/>
    <property type="project" value="InterPro"/>
</dbReference>
<dbReference type="SUPFAM" id="SSF88946">
    <property type="entry name" value="Sigma2 domain of RNA polymerase sigma factors"/>
    <property type="match status" value="1"/>
</dbReference>
<dbReference type="PANTHER" id="PTHR43133:SF46">
    <property type="entry name" value="RNA POLYMERASE SIGMA-70 FACTOR ECF SUBFAMILY"/>
    <property type="match status" value="1"/>
</dbReference>
<feature type="domain" description="RNA polymerase sigma-70 region 2" evidence="5">
    <location>
        <begin position="28"/>
        <end position="92"/>
    </location>
</feature>
<dbReference type="GO" id="GO:0006352">
    <property type="term" value="P:DNA-templated transcription initiation"/>
    <property type="evidence" value="ECO:0007669"/>
    <property type="project" value="InterPro"/>
</dbReference>
<evidence type="ECO:0000256" key="4">
    <source>
        <dbReference type="ARBA" id="ARBA00023163"/>
    </source>
</evidence>
<dbReference type="InterPro" id="IPR014284">
    <property type="entry name" value="RNA_pol_sigma-70_dom"/>
</dbReference>
<dbReference type="GO" id="GO:0016987">
    <property type="term" value="F:sigma factor activity"/>
    <property type="evidence" value="ECO:0007669"/>
    <property type="project" value="UniProtKB-KW"/>
</dbReference>
<dbReference type="Pfam" id="PF04542">
    <property type="entry name" value="Sigma70_r2"/>
    <property type="match status" value="1"/>
</dbReference>
<evidence type="ECO:0000259" key="6">
    <source>
        <dbReference type="Pfam" id="PF08281"/>
    </source>
</evidence>
<dbReference type="InterPro" id="IPR007627">
    <property type="entry name" value="RNA_pol_sigma70_r2"/>
</dbReference>
<keyword evidence="3" id="KW-0731">Sigma factor</keyword>
<dbReference type="NCBIfam" id="TIGR02985">
    <property type="entry name" value="Sig70_bacteroi1"/>
    <property type="match status" value="1"/>
</dbReference>
<evidence type="ECO:0000256" key="1">
    <source>
        <dbReference type="ARBA" id="ARBA00010641"/>
    </source>
</evidence>
<dbReference type="SUPFAM" id="SSF88659">
    <property type="entry name" value="Sigma3 and sigma4 domains of RNA polymerase sigma factors"/>
    <property type="match status" value="1"/>
</dbReference>
<dbReference type="AlphaFoldDB" id="A0A1M7FJG4"/>
<dbReference type="STRING" id="1419482.SAMN05444266_106155"/>
<dbReference type="Gene3D" id="1.10.10.10">
    <property type="entry name" value="Winged helix-like DNA-binding domain superfamily/Winged helix DNA-binding domain"/>
    <property type="match status" value="1"/>
</dbReference>
<evidence type="ECO:0000313" key="8">
    <source>
        <dbReference type="Proteomes" id="UP000184420"/>
    </source>
</evidence>
<evidence type="ECO:0000256" key="2">
    <source>
        <dbReference type="ARBA" id="ARBA00023015"/>
    </source>
</evidence>
<evidence type="ECO:0000259" key="5">
    <source>
        <dbReference type="Pfam" id="PF04542"/>
    </source>
</evidence>
<dbReference type="Pfam" id="PF08281">
    <property type="entry name" value="Sigma70_r4_2"/>
    <property type="match status" value="1"/>
</dbReference>